<proteinExistence type="predicted"/>
<dbReference type="AlphaFoldDB" id="A0A9W8GHF3"/>
<protein>
    <submittedName>
        <fullName evidence="1">Uncharacterized protein</fullName>
    </submittedName>
</protein>
<name>A0A9W8GHF3_9FUNG</name>
<dbReference type="Proteomes" id="UP001151516">
    <property type="component" value="Unassembled WGS sequence"/>
</dbReference>
<evidence type="ECO:0000313" key="2">
    <source>
        <dbReference type="Proteomes" id="UP001151516"/>
    </source>
</evidence>
<evidence type="ECO:0000313" key="1">
    <source>
        <dbReference type="EMBL" id="KAJ2683429.1"/>
    </source>
</evidence>
<reference evidence="1" key="1">
    <citation type="submission" date="2022-07" db="EMBL/GenBank/DDBJ databases">
        <title>Phylogenomic reconstructions and comparative analyses of Kickxellomycotina fungi.</title>
        <authorList>
            <person name="Reynolds N.K."/>
            <person name="Stajich J.E."/>
            <person name="Barry K."/>
            <person name="Grigoriev I.V."/>
            <person name="Crous P."/>
            <person name="Smith M.E."/>
        </authorList>
    </citation>
    <scope>NUCLEOTIDE SEQUENCE</scope>
    <source>
        <strain evidence="1">CBS 109367</strain>
    </source>
</reference>
<organism evidence="1 2">
    <name type="scientific">Coemansia spiralis</name>
    <dbReference type="NCBI Taxonomy" id="417178"/>
    <lineage>
        <taxon>Eukaryota</taxon>
        <taxon>Fungi</taxon>
        <taxon>Fungi incertae sedis</taxon>
        <taxon>Zoopagomycota</taxon>
        <taxon>Kickxellomycotina</taxon>
        <taxon>Kickxellomycetes</taxon>
        <taxon>Kickxellales</taxon>
        <taxon>Kickxellaceae</taxon>
        <taxon>Coemansia</taxon>
    </lineage>
</organism>
<sequence>MDRLLTTRENGPKFIEQGNQWLCALLGLQLQDPYACSYNAAAIANEQMADARVVDFAKQVLPQLMATTYDRGLYRKSNLILVQLDDPDNHSFERVMEVANEYLTHQAAYMKSKMGIDVYDHLISLMESDANEQCSRDTGLAEKDDDSLQ</sequence>
<comment type="caution">
    <text evidence="1">The sequence shown here is derived from an EMBL/GenBank/DDBJ whole genome shotgun (WGS) entry which is preliminary data.</text>
</comment>
<gene>
    <name evidence="1" type="ORF">IWW39_005512</name>
</gene>
<accession>A0A9W8GHF3</accession>
<dbReference type="EMBL" id="JANBTX010000290">
    <property type="protein sequence ID" value="KAJ2683429.1"/>
    <property type="molecule type" value="Genomic_DNA"/>
</dbReference>
<keyword evidence="2" id="KW-1185">Reference proteome</keyword>